<keyword evidence="3" id="KW-0479">Metal-binding</keyword>
<accession>A0A1G7EAQ7</accession>
<evidence type="ECO:0000256" key="1">
    <source>
        <dbReference type="ARBA" id="ARBA00022801"/>
    </source>
</evidence>
<evidence type="ECO:0000256" key="3">
    <source>
        <dbReference type="RuleBase" id="RU361117"/>
    </source>
</evidence>
<comment type="function">
    <text evidence="2 3">Removes the phosphate from trehalose 6-phosphate to produce free trehalose.</text>
</comment>
<comment type="similarity">
    <text evidence="3">Belongs to the trehalose phosphatase family.</text>
</comment>
<dbReference type="OrthoDB" id="9816160at2"/>
<dbReference type="Gene3D" id="3.30.70.1020">
    <property type="entry name" value="Trehalose-6-phosphate phosphatase related protein, domain 2"/>
    <property type="match status" value="1"/>
</dbReference>
<sequence>MTDLRAGGLVETPEGQACLDALLADPASALVAFDFDGTLSPIVDDPASAHVDPDAIAALGRIGAFVGTVAVITGRPARTAVSLGGLDQVPGLGSMVVLGQYGVERWDAATGEFAIPEPPHEVADVEAALPGLLASLGLEGVQLEHKQRAIGIHTRQCEDPAGTFATLQGPVTRLAEEHGLTVEPGRNVLEIRADGFDKGGALRALVAERGSRAVVFGGDDLGDLPAFRAARELRGEGLTSLLVCSASAEEDALVQLSDVVVDGTQGVAGWCSGVADLLEQARPQPPQG</sequence>
<dbReference type="AlphaFoldDB" id="A0A1G7EAQ7"/>
<dbReference type="EC" id="3.1.3.12" evidence="3"/>
<comment type="pathway">
    <text evidence="3">Glycan biosynthesis; trehalose biosynthesis.</text>
</comment>
<dbReference type="GO" id="GO:0046872">
    <property type="term" value="F:metal ion binding"/>
    <property type="evidence" value="ECO:0007669"/>
    <property type="project" value="UniProtKB-KW"/>
</dbReference>
<keyword evidence="1 3" id="KW-0378">Hydrolase</keyword>
<dbReference type="RefSeq" id="WP_090595778.1">
    <property type="nucleotide sequence ID" value="NZ_LT629688.1"/>
</dbReference>
<dbReference type="Proteomes" id="UP000198546">
    <property type="component" value="Chromosome i"/>
</dbReference>
<evidence type="ECO:0000256" key="2">
    <source>
        <dbReference type="ARBA" id="ARBA00024179"/>
    </source>
</evidence>
<dbReference type="NCBIfam" id="TIGR00685">
    <property type="entry name" value="T6PP"/>
    <property type="match status" value="1"/>
</dbReference>
<dbReference type="STRING" id="675864.SAMN04489747_3885"/>
<reference evidence="4 5" key="1">
    <citation type="submission" date="2016-10" db="EMBL/GenBank/DDBJ databases">
        <authorList>
            <person name="de Groot N.N."/>
        </authorList>
    </citation>
    <scope>NUCLEOTIDE SEQUENCE [LARGE SCALE GENOMIC DNA]</scope>
    <source>
        <strain evidence="4 5">MON 2.2</strain>
    </source>
</reference>
<proteinExistence type="inferred from homology"/>
<keyword evidence="3" id="KW-0460">Magnesium</keyword>
<dbReference type="InterPro" id="IPR044651">
    <property type="entry name" value="OTSB-like"/>
</dbReference>
<organism evidence="4 5">
    <name type="scientific">Auraticoccus monumenti</name>
    <dbReference type="NCBI Taxonomy" id="675864"/>
    <lineage>
        <taxon>Bacteria</taxon>
        <taxon>Bacillati</taxon>
        <taxon>Actinomycetota</taxon>
        <taxon>Actinomycetes</taxon>
        <taxon>Propionibacteriales</taxon>
        <taxon>Propionibacteriaceae</taxon>
        <taxon>Auraticoccus</taxon>
    </lineage>
</organism>
<protein>
    <recommendedName>
        <fullName evidence="3">Trehalose 6-phosphate phosphatase</fullName>
        <ecNumber evidence="3">3.1.3.12</ecNumber>
    </recommendedName>
</protein>
<evidence type="ECO:0000313" key="4">
    <source>
        <dbReference type="EMBL" id="SDE60748.1"/>
    </source>
</evidence>
<dbReference type="GO" id="GO:0004805">
    <property type="term" value="F:trehalose-phosphatase activity"/>
    <property type="evidence" value="ECO:0007669"/>
    <property type="project" value="UniProtKB-EC"/>
</dbReference>
<dbReference type="EMBL" id="LT629688">
    <property type="protein sequence ID" value="SDE60748.1"/>
    <property type="molecule type" value="Genomic_DNA"/>
</dbReference>
<dbReference type="UniPathway" id="UPA00299"/>
<keyword evidence="5" id="KW-1185">Reference proteome</keyword>
<dbReference type="PANTHER" id="PTHR43768:SF3">
    <property type="entry name" value="TREHALOSE 6-PHOSPHATE PHOSPHATASE"/>
    <property type="match status" value="1"/>
</dbReference>
<comment type="catalytic activity">
    <reaction evidence="3">
        <text>alpha,alpha-trehalose 6-phosphate + H2O = alpha,alpha-trehalose + phosphate</text>
        <dbReference type="Rhea" id="RHEA:23420"/>
        <dbReference type="ChEBI" id="CHEBI:15377"/>
        <dbReference type="ChEBI" id="CHEBI:16551"/>
        <dbReference type="ChEBI" id="CHEBI:43474"/>
        <dbReference type="ChEBI" id="CHEBI:58429"/>
        <dbReference type="EC" id="3.1.3.12"/>
    </reaction>
</comment>
<dbReference type="SUPFAM" id="SSF56784">
    <property type="entry name" value="HAD-like"/>
    <property type="match status" value="1"/>
</dbReference>
<dbReference type="InterPro" id="IPR003337">
    <property type="entry name" value="Trehalose_PPase"/>
</dbReference>
<evidence type="ECO:0000313" key="5">
    <source>
        <dbReference type="Proteomes" id="UP000198546"/>
    </source>
</evidence>
<dbReference type="GO" id="GO:0005992">
    <property type="term" value="P:trehalose biosynthetic process"/>
    <property type="evidence" value="ECO:0007669"/>
    <property type="project" value="UniProtKB-UniPathway"/>
</dbReference>
<dbReference type="InterPro" id="IPR036412">
    <property type="entry name" value="HAD-like_sf"/>
</dbReference>
<dbReference type="Pfam" id="PF02358">
    <property type="entry name" value="Trehalose_PPase"/>
    <property type="match status" value="1"/>
</dbReference>
<dbReference type="Gene3D" id="3.40.50.1000">
    <property type="entry name" value="HAD superfamily/HAD-like"/>
    <property type="match status" value="1"/>
</dbReference>
<gene>
    <name evidence="4" type="ORF">SAMN04489747_3885</name>
</gene>
<name>A0A1G7EAQ7_9ACTN</name>
<comment type="cofactor">
    <cofactor evidence="3">
        <name>Mg(2+)</name>
        <dbReference type="ChEBI" id="CHEBI:18420"/>
    </cofactor>
</comment>
<dbReference type="PANTHER" id="PTHR43768">
    <property type="entry name" value="TREHALOSE 6-PHOSPHATE PHOSPHATASE"/>
    <property type="match status" value="1"/>
</dbReference>
<dbReference type="InterPro" id="IPR023214">
    <property type="entry name" value="HAD_sf"/>
</dbReference>